<dbReference type="Pfam" id="PF13692">
    <property type="entry name" value="Glyco_trans_1_4"/>
    <property type="match status" value="1"/>
</dbReference>
<dbReference type="InterPro" id="IPR028098">
    <property type="entry name" value="Glyco_trans_4-like_N"/>
</dbReference>
<dbReference type="EMBL" id="BJYT01000001">
    <property type="protein sequence ID" value="GEO08179.1"/>
    <property type="molecule type" value="Genomic_DNA"/>
</dbReference>
<evidence type="ECO:0000313" key="2">
    <source>
        <dbReference type="EMBL" id="GEO08179.1"/>
    </source>
</evidence>
<proteinExistence type="predicted"/>
<dbReference type="PANTHER" id="PTHR45947">
    <property type="entry name" value="SULFOQUINOVOSYL TRANSFERASE SQD2"/>
    <property type="match status" value="1"/>
</dbReference>
<dbReference type="GO" id="GO:0016757">
    <property type="term" value="F:glycosyltransferase activity"/>
    <property type="evidence" value="ECO:0007669"/>
    <property type="project" value="UniProtKB-ARBA"/>
</dbReference>
<comment type="caution">
    <text evidence="2">The sequence shown here is derived from an EMBL/GenBank/DDBJ whole genome shotgun (WGS) entry which is preliminary data.</text>
</comment>
<protein>
    <recommendedName>
        <fullName evidence="1">Glycosyltransferase subfamily 4-like N-terminal domain-containing protein</fullName>
    </recommendedName>
</protein>
<organism evidence="2 3">
    <name type="scientific">Segetibacter aerophilus</name>
    <dbReference type="NCBI Taxonomy" id="670293"/>
    <lineage>
        <taxon>Bacteria</taxon>
        <taxon>Pseudomonadati</taxon>
        <taxon>Bacteroidota</taxon>
        <taxon>Chitinophagia</taxon>
        <taxon>Chitinophagales</taxon>
        <taxon>Chitinophagaceae</taxon>
        <taxon>Segetibacter</taxon>
    </lineage>
</organism>
<name>A0A512B8D5_9BACT</name>
<dbReference type="Proteomes" id="UP000321513">
    <property type="component" value="Unassembled WGS sequence"/>
</dbReference>
<sequence>MPMKVFFVCGGNIKNFEIVPFIKEQGESLKEQGIDVDYFPVVGKGFWGYLKAGMKIRRHCKKNRYDLIHAHYTYSGWAAVIGSGKIPVVLSLLGSDAYGNFIGVNKVSLSSRFSTLSTWLIQPFVREIISKSKNIEKYVYLKHKSNLIPNGINKRKFNPKTINGTCRCPNKKRNVLFLGNKKDVRKNYSLAEAAVAKLPFSNVELINPYPIAHSEVPLYLAKADVIVVPSLMEGSPNIVKEAMACNCPIVATDIGDVRWVLGNTEGCYISSFDVDEFSERIKEALIFSETVGRTKGREQILKLGLDSETIAKQIIEVYKKAVS</sequence>
<evidence type="ECO:0000259" key="1">
    <source>
        <dbReference type="Pfam" id="PF13439"/>
    </source>
</evidence>
<gene>
    <name evidence="2" type="ORF">SAE01_06750</name>
</gene>
<dbReference type="Gene3D" id="3.40.50.2000">
    <property type="entry name" value="Glycogen Phosphorylase B"/>
    <property type="match status" value="2"/>
</dbReference>
<dbReference type="Pfam" id="PF13439">
    <property type="entry name" value="Glyco_transf_4"/>
    <property type="match status" value="1"/>
</dbReference>
<keyword evidence="3" id="KW-1185">Reference proteome</keyword>
<dbReference type="InterPro" id="IPR050194">
    <property type="entry name" value="Glycosyltransferase_grp1"/>
</dbReference>
<reference evidence="2 3" key="1">
    <citation type="submission" date="2019-07" db="EMBL/GenBank/DDBJ databases">
        <title>Whole genome shotgun sequence of Segetibacter aerophilus NBRC 106135.</title>
        <authorList>
            <person name="Hosoyama A."/>
            <person name="Uohara A."/>
            <person name="Ohji S."/>
            <person name="Ichikawa N."/>
        </authorList>
    </citation>
    <scope>NUCLEOTIDE SEQUENCE [LARGE SCALE GENOMIC DNA]</scope>
    <source>
        <strain evidence="2 3">NBRC 106135</strain>
    </source>
</reference>
<dbReference type="PANTHER" id="PTHR45947:SF3">
    <property type="entry name" value="SULFOQUINOVOSYL TRANSFERASE SQD2"/>
    <property type="match status" value="1"/>
</dbReference>
<evidence type="ECO:0000313" key="3">
    <source>
        <dbReference type="Proteomes" id="UP000321513"/>
    </source>
</evidence>
<accession>A0A512B8D5</accession>
<dbReference type="AlphaFoldDB" id="A0A512B8D5"/>
<feature type="domain" description="Glycosyltransferase subfamily 4-like N-terminal" evidence="1">
    <location>
        <begin position="35"/>
        <end position="153"/>
    </location>
</feature>
<dbReference type="SUPFAM" id="SSF53756">
    <property type="entry name" value="UDP-Glycosyltransferase/glycogen phosphorylase"/>
    <property type="match status" value="1"/>
</dbReference>